<accession>A0A2N9YDL0</accession>
<sequence length="122" mass="14068">MFSEQTIYIQIEKDLFRFLHVQSGRTAKIQGFFSNQRLAIAHFIVAEKALKQGIYEVYPKSFFRLSPIIIMHQIFNSEGGLCEIEERILREAALSAGARQVFIWQGQPLSSSQLENKVYKKA</sequence>
<evidence type="ECO:0000313" key="2">
    <source>
        <dbReference type="Proteomes" id="UP000234271"/>
    </source>
</evidence>
<evidence type="ECO:0000313" key="1">
    <source>
        <dbReference type="EMBL" id="AUI68577.1"/>
    </source>
</evidence>
<dbReference type="EMBL" id="CP018889">
    <property type="protein sequence ID" value="AUI68577.1"/>
    <property type="molecule type" value="Genomic_DNA"/>
</dbReference>
<name>A0A2N9YDL0_9GAMM</name>
<keyword evidence="2" id="KW-1185">Reference proteome</keyword>
<dbReference type="RefSeq" id="WP_062154736.1">
    <property type="nucleotide sequence ID" value="NZ_CP012373.2"/>
</dbReference>
<evidence type="ECO:0008006" key="3">
    <source>
        <dbReference type="Google" id="ProtNLM"/>
    </source>
</evidence>
<dbReference type="AlphaFoldDB" id="A0A2N9YDL0"/>
<proteinExistence type="predicted"/>
<organism evidence="1 2">
    <name type="scientific">Beggiatoa leptomitoformis</name>
    <dbReference type="NCBI Taxonomy" id="288004"/>
    <lineage>
        <taxon>Bacteria</taxon>
        <taxon>Pseudomonadati</taxon>
        <taxon>Pseudomonadota</taxon>
        <taxon>Gammaproteobacteria</taxon>
        <taxon>Thiotrichales</taxon>
        <taxon>Thiotrichaceae</taxon>
        <taxon>Beggiatoa</taxon>
    </lineage>
</organism>
<dbReference type="OrthoDB" id="7067460at2"/>
<protein>
    <recommendedName>
        <fullName evidence="3">Rod shape-determining protein MreB</fullName>
    </recommendedName>
</protein>
<reference evidence="2" key="1">
    <citation type="submission" date="2016-12" db="EMBL/GenBank/DDBJ databases">
        <title>Complete Genome Sequence of Beggiatoa leptomitiformis D-401.</title>
        <authorList>
            <person name="Fomenkov A."/>
            <person name="Vincze T."/>
            <person name="Grabovich M."/>
            <person name="Anton B.P."/>
            <person name="Dubinina G."/>
            <person name="Orlova M."/>
            <person name="Belousova E."/>
            <person name="Roberts R.J."/>
        </authorList>
    </citation>
    <scope>NUCLEOTIDE SEQUENCE [LARGE SCALE GENOMIC DNA]</scope>
    <source>
        <strain evidence="2">D-401</strain>
    </source>
</reference>
<dbReference type="Proteomes" id="UP000234271">
    <property type="component" value="Chromosome"/>
</dbReference>
<gene>
    <name evidence="1" type="ORF">BLE401_07560</name>
</gene>